<dbReference type="Proteomes" id="UP000030676">
    <property type="component" value="Unassembled WGS sequence"/>
</dbReference>
<name>X0HSR0_FUSOX</name>
<evidence type="ECO:0000256" key="1">
    <source>
        <dbReference type="SAM" id="MobiDB-lite"/>
    </source>
</evidence>
<reference evidence="3" key="2">
    <citation type="submission" date="2014-03" db="EMBL/GenBank/DDBJ databases">
        <title>The Genome Annotation of Fusarium oxysporum PHW808.</title>
        <authorList>
            <consortium name="The Broad Institute Genomics Platform"/>
            <person name="Ma L.-J."/>
            <person name="Corby-Kistler H."/>
            <person name="Broz K."/>
            <person name="Gale L.R."/>
            <person name="Jonkers W."/>
            <person name="O'Donnell K."/>
            <person name="Ploetz R."/>
            <person name="Steinberg C."/>
            <person name="Schwartz D.C."/>
            <person name="VanEtten H."/>
            <person name="Zhou S."/>
            <person name="Young S.K."/>
            <person name="Zeng Q."/>
            <person name="Gargeya S."/>
            <person name="Fitzgerald M."/>
            <person name="Abouelleil A."/>
            <person name="Alvarado L."/>
            <person name="Chapman S.B."/>
            <person name="Gainer-Dewar J."/>
            <person name="Goldberg J."/>
            <person name="Griggs A."/>
            <person name="Gujja S."/>
            <person name="Hansen M."/>
            <person name="Howarth C."/>
            <person name="Imamovic A."/>
            <person name="Ireland A."/>
            <person name="Larimer J."/>
            <person name="McCowan C."/>
            <person name="Murphy C."/>
            <person name="Pearson M."/>
            <person name="Poon T.W."/>
            <person name="Priest M."/>
            <person name="Roberts A."/>
            <person name="Saif S."/>
            <person name="Shea T."/>
            <person name="Sykes S."/>
            <person name="Wortman J."/>
            <person name="Nusbaum C."/>
            <person name="Birren B."/>
        </authorList>
    </citation>
    <scope>NUCLEOTIDE SEQUENCE</scope>
    <source>
        <strain evidence="3">54008</strain>
    </source>
</reference>
<evidence type="ECO:0000256" key="2">
    <source>
        <dbReference type="SAM" id="SignalP"/>
    </source>
</evidence>
<evidence type="ECO:0000313" key="3">
    <source>
        <dbReference type="EMBL" id="EXL64214.1"/>
    </source>
</evidence>
<feature type="signal peptide" evidence="2">
    <location>
        <begin position="1"/>
        <end position="19"/>
    </location>
</feature>
<keyword evidence="2" id="KW-0732">Signal</keyword>
<dbReference type="HOGENOM" id="CLU_2812458_0_0_1"/>
<reference evidence="3" key="1">
    <citation type="submission" date="2011-11" db="EMBL/GenBank/DDBJ databases">
        <title>The Genome Sequence of Fusarium oxysporum PHW808.</title>
        <authorList>
            <consortium name="The Broad Institute Genome Sequencing Platform"/>
            <person name="Ma L.-J."/>
            <person name="Gale L.R."/>
            <person name="Schwartz D.C."/>
            <person name="Zhou S."/>
            <person name="Corby-Kistler H."/>
            <person name="Young S.K."/>
            <person name="Zeng Q."/>
            <person name="Gargeya S."/>
            <person name="Fitzgerald M."/>
            <person name="Haas B."/>
            <person name="Abouelleil A."/>
            <person name="Alvarado L."/>
            <person name="Arachchi H.M."/>
            <person name="Berlin A."/>
            <person name="Brown A."/>
            <person name="Chapman S.B."/>
            <person name="Chen Z."/>
            <person name="Dunbar C."/>
            <person name="Freedman E."/>
            <person name="Gearin G."/>
            <person name="Goldberg J."/>
            <person name="Griggs A."/>
            <person name="Gujja S."/>
            <person name="Heiman D."/>
            <person name="Howarth C."/>
            <person name="Larson L."/>
            <person name="Lui A."/>
            <person name="MacDonald P.J.P."/>
            <person name="Montmayeur A."/>
            <person name="Murphy C."/>
            <person name="Neiman D."/>
            <person name="Pearson M."/>
            <person name="Priest M."/>
            <person name="Roberts A."/>
            <person name="Saif S."/>
            <person name="Shea T."/>
            <person name="Shenoy N."/>
            <person name="Sisk P."/>
            <person name="Stolte C."/>
            <person name="Sykes S."/>
            <person name="Wortman J."/>
            <person name="Nusbaum C."/>
            <person name="Birren B."/>
        </authorList>
    </citation>
    <scope>NUCLEOTIDE SEQUENCE [LARGE SCALE GENOMIC DNA]</scope>
    <source>
        <strain evidence="3">54008</strain>
    </source>
</reference>
<feature type="region of interest" description="Disordered" evidence="1">
    <location>
        <begin position="42"/>
        <end position="67"/>
    </location>
</feature>
<organism evidence="3">
    <name type="scientific">Fusarium oxysporum f. sp. conglutinans race 2 54008</name>
    <dbReference type="NCBI Taxonomy" id="1089457"/>
    <lineage>
        <taxon>Eukaryota</taxon>
        <taxon>Fungi</taxon>
        <taxon>Dikarya</taxon>
        <taxon>Ascomycota</taxon>
        <taxon>Pezizomycotina</taxon>
        <taxon>Sordariomycetes</taxon>
        <taxon>Hypocreomycetidae</taxon>
        <taxon>Hypocreales</taxon>
        <taxon>Nectriaceae</taxon>
        <taxon>Fusarium</taxon>
        <taxon>Fusarium oxysporum species complex</taxon>
    </lineage>
</organism>
<proteinExistence type="predicted"/>
<accession>X0HSR0</accession>
<feature type="compositionally biased region" description="Basic and acidic residues" evidence="1">
    <location>
        <begin position="43"/>
        <end position="53"/>
    </location>
</feature>
<dbReference type="AlphaFoldDB" id="X0HSR0"/>
<feature type="chain" id="PRO_5004941134" description="Secreted protein" evidence="2">
    <location>
        <begin position="20"/>
        <end position="67"/>
    </location>
</feature>
<gene>
    <name evidence="3" type="ORF">FOPG_19516</name>
</gene>
<evidence type="ECO:0008006" key="4">
    <source>
        <dbReference type="Google" id="ProtNLM"/>
    </source>
</evidence>
<dbReference type="EMBL" id="KK034263">
    <property type="protein sequence ID" value="EXL64214.1"/>
    <property type="molecule type" value="Genomic_DNA"/>
</dbReference>
<sequence length="67" mass="7446">MRPMKSTSLLVGVLWVAWSRSMNHFHKSGKFAAQARRCQSCSMRERGRSEGGKKSLTSSHQLPLGGI</sequence>
<protein>
    <recommendedName>
        <fullName evidence="4">Secreted protein</fullName>
    </recommendedName>
</protein>